<evidence type="ECO:0000313" key="2">
    <source>
        <dbReference type="EMBL" id="MDM7829774.1"/>
    </source>
</evidence>
<comment type="caution">
    <text evidence="2">The sequence shown here is derived from an EMBL/GenBank/DDBJ whole genome shotgun (WGS) entry which is preliminary data.</text>
</comment>
<dbReference type="CDD" id="cd02947">
    <property type="entry name" value="TRX_family"/>
    <property type="match status" value="1"/>
</dbReference>
<dbReference type="Pfam" id="PF00085">
    <property type="entry name" value="Thioredoxin"/>
    <property type="match status" value="1"/>
</dbReference>
<dbReference type="Proteomes" id="UP001321453">
    <property type="component" value="Unassembled WGS sequence"/>
</dbReference>
<dbReference type="EMBL" id="JAUCGR010000001">
    <property type="protein sequence ID" value="MDM7829774.1"/>
    <property type="molecule type" value="Genomic_DNA"/>
</dbReference>
<dbReference type="SUPFAM" id="SSF52833">
    <property type="entry name" value="Thioredoxin-like"/>
    <property type="match status" value="1"/>
</dbReference>
<gene>
    <name evidence="2" type="ORF">QRT05_00365</name>
</gene>
<dbReference type="InterPro" id="IPR013766">
    <property type="entry name" value="Thioredoxin_domain"/>
</dbReference>
<proteinExistence type="predicted"/>
<protein>
    <submittedName>
        <fullName evidence="2">Thioredoxin family protein</fullName>
    </submittedName>
</protein>
<accession>A0ABT7S4A5</accession>
<dbReference type="Gene3D" id="3.40.30.10">
    <property type="entry name" value="Glutaredoxin"/>
    <property type="match status" value="1"/>
</dbReference>
<feature type="domain" description="Thioredoxin" evidence="1">
    <location>
        <begin position="62"/>
        <end position="138"/>
    </location>
</feature>
<evidence type="ECO:0000259" key="1">
    <source>
        <dbReference type="Pfam" id="PF00085"/>
    </source>
</evidence>
<evidence type="ECO:0000313" key="3">
    <source>
        <dbReference type="Proteomes" id="UP001321453"/>
    </source>
</evidence>
<organism evidence="2 3">
    <name type="scientific">Cellulomonas edaphi</name>
    <dbReference type="NCBI Taxonomy" id="3053468"/>
    <lineage>
        <taxon>Bacteria</taxon>
        <taxon>Bacillati</taxon>
        <taxon>Actinomycetota</taxon>
        <taxon>Actinomycetes</taxon>
        <taxon>Micrococcales</taxon>
        <taxon>Cellulomonadaceae</taxon>
        <taxon>Cellulomonas</taxon>
    </lineage>
</organism>
<name>A0ABT7S4A5_9CELL</name>
<reference evidence="2 3" key="1">
    <citation type="submission" date="2023-06" db="EMBL/GenBank/DDBJ databases">
        <title>Cellulomonas sp. MW9 Whole genome sequence.</title>
        <authorList>
            <person name="Park S."/>
        </authorList>
    </citation>
    <scope>NUCLEOTIDE SEQUENCE [LARGE SCALE GENOMIC DNA]</scope>
    <source>
        <strain evidence="2 3">MW9</strain>
    </source>
</reference>
<sequence>MDRLVFILVVLAVATAAGLWWRSRNGRYTAIDPALLTSDDPTPPGSDLLGPAQLGSPLGSRATFVQLSSEVCAPCRRTHAVLGALAAEHEDLAHVDLDVAEHLDLVRRFNVLRTPTTLVLDAQGAVVGRLSGGTDRHHALAALSQLPASTSPASTTTATRSHS</sequence>
<dbReference type="InterPro" id="IPR036249">
    <property type="entry name" value="Thioredoxin-like_sf"/>
</dbReference>
<keyword evidence="3" id="KW-1185">Reference proteome</keyword>
<dbReference type="RefSeq" id="WP_289444162.1">
    <property type="nucleotide sequence ID" value="NZ_JAUCGR010000001.1"/>
</dbReference>